<evidence type="ECO:0000313" key="3">
    <source>
        <dbReference type="EMBL" id="KOM52201.1"/>
    </source>
</evidence>
<comment type="similarity">
    <text evidence="1">Belongs to the plant acyltransferase family.</text>
</comment>
<keyword evidence="2" id="KW-0808">Transferase</keyword>
<dbReference type="PANTHER" id="PTHR31642">
    <property type="entry name" value="TRICHOTHECENE 3-O-ACETYLTRANSFERASE"/>
    <property type="match status" value="1"/>
</dbReference>
<proteinExistence type="inferred from homology"/>
<name>A0A0L9VAV6_PHAAN</name>
<dbReference type="InterPro" id="IPR050317">
    <property type="entry name" value="Plant_Fungal_Acyltransferase"/>
</dbReference>
<evidence type="ECO:0000313" key="5">
    <source>
        <dbReference type="Proteomes" id="UP000743370"/>
    </source>
</evidence>
<dbReference type="AlphaFoldDB" id="A0A0L9VAV6"/>
<dbReference type="EMBL" id="CM003379">
    <property type="protein sequence ID" value="KOM52201.1"/>
    <property type="molecule type" value="Genomic_DNA"/>
</dbReference>
<reference evidence="2 5" key="3">
    <citation type="submission" date="2020-05" db="EMBL/GenBank/DDBJ databases">
        <title>Vigna angularis (adzuki bean) Var. LongXiaoDou No. 4 denovo assembly.</title>
        <authorList>
            <person name="Xiang H."/>
        </authorList>
    </citation>
    <scope>NUCLEOTIDE SEQUENCE [LARGE SCALE GENOMIC DNA]</scope>
    <source>
        <tissue evidence="2">Leaf</tissue>
    </source>
</reference>
<dbReference type="Gramene" id="KOM52201">
    <property type="protein sequence ID" value="KOM52201"/>
    <property type="gene ID" value="LR48_Vigan09g086000"/>
</dbReference>
<gene>
    <name evidence="2" type="ORF">HKW66_Vig0180840</name>
    <name evidence="3" type="ORF">LR48_Vigan09g086000</name>
</gene>
<organism evidence="3 4">
    <name type="scientific">Phaseolus angularis</name>
    <name type="common">Azuki bean</name>
    <name type="synonym">Vigna angularis</name>
    <dbReference type="NCBI Taxonomy" id="3914"/>
    <lineage>
        <taxon>Eukaryota</taxon>
        <taxon>Viridiplantae</taxon>
        <taxon>Streptophyta</taxon>
        <taxon>Embryophyta</taxon>
        <taxon>Tracheophyta</taxon>
        <taxon>Spermatophyta</taxon>
        <taxon>Magnoliopsida</taxon>
        <taxon>eudicotyledons</taxon>
        <taxon>Gunneridae</taxon>
        <taxon>Pentapetalae</taxon>
        <taxon>rosids</taxon>
        <taxon>fabids</taxon>
        <taxon>Fabales</taxon>
        <taxon>Fabaceae</taxon>
        <taxon>Papilionoideae</taxon>
        <taxon>50 kb inversion clade</taxon>
        <taxon>NPAAA clade</taxon>
        <taxon>indigoferoid/millettioid clade</taxon>
        <taxon>Phaseoleae</taxon>
        <taxon>Vigna</taxon>
    </lineage>
</organism>
<protein>
    <submittedName>
        <fullName evidence="2">Spermidine hydroxycinnamoyl transferase</fullName>
    </submittedName>
</protein>
<dbReference type="InterPro" id="IPR023213">
    <property type="entry name" value="CAT-like_dom_sf"/>
</dbReference>
<reference evidence="4" key="1">
    <citation type="journal article" date="2015" name="Proc. Natl. Acad. Sci. U.S.A.">
        <title>Genome sequencing of adzuki bean (Vigna angularis) provides insight into high starch and low fat accumulation and domestication.</title>
        <authorList>
            <person name="Yang K."/>
            <person name="Tian Z."/>
            <person name="Chen C."/>
            <person name="Luo L."/>
            <person name="Zhao B."/>
            <person name="Wang Z."/>
            <person name="Yu L."/>
            <person name="Li Y."/>
            <person name="Sun Y."/>
            <person name="Li W."/>
            <person name="Chen Y."/>
            <person name="Li Y."/>
            <person name="Zhang Y."/>
            <person name="Ai D."/>
            <person name="Zhao J."/>
            <person name="Shang C."/>
            <person name="Ma Y."/>
            <person name="Wu B."/>
            <person name="Wang M."/>
            <person name="Gao L."/>
            <person name="Sun D."/>
            <person name="Zhang P."/>
            <person name="Guo F."/>
            <person name="Wang W."/>
            <person name="Li Y."/>
            <person name="Wang J."/>
            <person name="Varshney R.K."/>
            <person name="Wang J."/>
            <person name="Ling H.Q."/>
            <person name="Wan P."/>
        </authorList>
    </citation>
    <scope>NUCLEOTIDE SEQUENCE</scope>
    <source>
        <strain evidence="4">cv. Jingnong 6</strain>
    </source>
</reference>
<dbReference type="Gene3D" id="3.30.559.10">
    <property type="entry name" value="Chloramphenicol acetyltransferase-like domain"/>
    <property type="match status" value="2"/>
</dbReference>
<accession>A0A0L9VAV6</accession>
<dbReference type="OMA" id="AHVWKCA"/>
<evidence type="ECO:0000313" key="2">
    <source>
        <dbReference type="EMBL" id="KAG2394538.1"/>
    </source>
</evidence>
<dbReference type="Pfam" id="PF02458">
    <property type="entry name" value="Transferase"/>
    <property type="match status" value="1"/>
</dbReference>
<dbReference type="KEGG" id="var:108342055"/>
<dbReference type="PANTHER" id="PTHR31642:SF175">
    <property type="entry name" value="SPERMIDINE HYDROXYCINNAMOYL TRANSFERASE"/>
    <property type="match status" value="1"/>
</dbReference>
<dbReference type="EMBL" id="JABFOF010000006">
    <property type="protein sequence ID" value="KAG2394538.1"/>
    <property type="molecule type" value="Genomic_DNA"/>
</dbReference>
<dbReference type="GO" id="GO:0016747">
    <property type="term" value="F:acyltransferase activity, transferring groups other than amino-acyl groups"/>
    <property type="evidence" value="ECO:0007669"/>
    <property type="project" value="TreeGrafter"/>
</dbReference>
<sequence length="449" mass="50349">MVTIKASYTVVPNQPTPGGIQWLSDIDQVARLCHTQTIYVFHAQHNHDALVEQMRNSLSKILSHYYPVAGRLRRLEEGGRWELDCNAKGAVLIEAESTKTVNYYGDFLGESANDLVPTVNYTNTFIEELPLLLVQVTSFLGDEAFSIGVAVSHLLFDGISAIHFINSWAKLARGDTLEPHEMPFLDRTVLKFTDPPSTSRFDHQEFKPMPLILGRSDNTVERNKRVNATTLKLTAEQVGKLKNKANADKSTKGSRPYSRFEAIAAHVWKCASKARGLDENQPTLLRFSGDIRSRLIPPLPRNYIGNALSIVSASSRVGEILSSPLAHVAQKIRESVEMITHEFICAQIDVIRSQDHVNKARTLYYGANEGKDVLFFGNPNLRITSWLSMPMHEADFGWGKPVYVGLAGVVRQERAVITQSPDGDGSVILVLHFQVEHMQLFKNYFYKEI</sequence>
<reference evidence="3" key="2">
    <citation type="submission" date="2015-02" db="EMBL/GenBank/DDBJ databases">
        <authorList>
            <person name="Chooi Y.-H."/>
        </authorList>
    </citation>
    <scope>NUCLEOTIDE SEQUENCE</scope>
    <source>
        <tissue evidence="3">Seedling</tissue>
    </source>
</reference>
<dbReference type="STRING" id="3914.A0A0L9VAV6"/>
<evidence type="ECO:0000256" key="1">
    <source>
        <dbReference type="ARBA" id="ARBA00009861"/>
    </source>
</evidence>
<dbReference type="Proteomes" id="UP000053144">
    <property type="component" value="Chromosome 9"/>
</dbReference>
<dbReference type="Proteomes" id="UP000743370">
    <property type="component" value="Unassembled WGS sequence"/>
</dbReference>
<evidence type="ECO:0000313" key="4">
    <source>
        <dbReference type="Proteomes" id="UP000053144"/>
    </source>
</evidence>
<dbReference type="OrthoDB" id="671439at2759"/>